<name>A0A9W4SWS8_9GLOM</name>
<gene>
    <name evidence="1" type="ORF">FWILDA_LOCUS11514</name>
</gene>
<reference evidence="1" key="1">
    <citation type="submission" date="2022-08" db="EMBL/GenBank/DDBJ databases">
        <authorList>
            <person name="Kallberg Y."/>
            <person name="Tangrot J."/>
            <person name="Rosling A."/>
        </authorList>
    </citation>
    <scope>NUCLEOTIDE SEQUENCE</scope>
    <source>
        <strain evidence="1">Wild A</strain>
    </source>
</reference>
<evidence type="ECO:0000313" key="1">
    <source>
        <dbReference type="EMBL" id="CAI2184307.1"/>
    </source>
</evidence>
<protein>
    <submittedName>
        <fullName evidence="1">5742_t:CDS:1</fullName>
    </submittedName>
</protein>
<sequence>VIIFIFLDHSRGIQTMSIAFSVVHGRCPGDFWRTQDVRKSMSETVSAGQLGHGPILDIFWPELTRDMASINADKKSRT</sequence>
<keyword evidence="2" id="KW-1185">Reference proteome</keyword>
<feature type="non-terminal residue" evidence="1">
    <location>
        <position position="1"/>
    </location>
</feature>
<accession>A0A9W4SWS8</accession>
<dbReference type="EMBL" id="CAMKVN010003297">
    <property type="protein sequence ID" value="CAI2184307.1"/>
    <property type="molecule type" value="Genomic_DNA"/>
</dbReference>
<dbReference type="AlphaFoldDB" id="A0A9W4SWS8"/>
<evidence type="ECO:0000313" key="2">
    <source>
        <dbReference type="Proteomes" id="UP001153678"/>
    </source>
</evidence>
<dbReference type="Proteomes" id="UP001153678">
    <property type="component" value="Unassembled WGS sequence"/>
</dbReference>
<proteinExistence type="predicted"/>
<comment type="caution">
    <text evidence="1">The sequence shown here is derived from an EMBL/GenBank/DDBJ whole genome shotgun (WGS) entry which is preliminary data.</text>
</comment>
<organism evidence="1 2">
    <name type="scientific">Funneliformis geosporum</name>
    <dbReference type="NCBI Taxonomy" id="1117311"/>
    <lineage>
        <taxon>Eukaryota</taxon>
        <taxon>Fungi</taxon>
        <taxon>Fungi incertae sedis</taxon>
        <taxon>Mucoromycota</taxon>
        <taxon>Glomeromycotina</taxon>
        <taxon>Glomeromycetes</taxon>
        <taxon>Glomerales</taxon>
        <taxon>Glomeraceae</taxon>
        <taxon>Funneliformis</taxon>
    </lineage>
</organism>